<organism evidence="1 2">
    <name type="scientific">Steinernema glaseri</name>
    <dbReference type="NCBI Taxonomy" id="37863"/>
    <lineage>
        <taxon>Eukaryota</taxon>
        <taxon>Metazoa</taxon>
        <taxon>Ecdysozoa</taxon>
        <taxon>Nematoda</taxon>
        <taxon>Chromadorea</taxon>
        <taxon>Rhabditida</taxon>
        <taxon>Tylenchina</taxon>
        <taxon>Panagrolaimomorpha</taxon>
        <taxon>Strongyloidoidea</taxon>
        <taxon>Steinernematidae</taxon>
        <taxon>Steinernema</taxon>
    </lineage>
</organism>
<dbReference type="Proteomes" id="UP000095287">
    <property type="component" value="Unplaced"/>
</dbReference>
<evidence type="ECO:0000313" key="1">
    <source>
        <dbReference type="Proteomes" id="UP000095287"/>
    </source>
</evidence>
<accession>A0A1I8AH56</accession>
<keyword evidence="1" id="KW-1185">Reference proteome</keyword>
<name>A0A1I8AH56_9BILA</name>
<proteinExistence type="predicted"/>
<dbReference type="AlphaFoldDB" id="A0A1I8AH56"/>
<dbReference type="WBParaSite" id="L893_g5438.t1">
    <property type="protein sequence ID" value="L893_g5438.t1"/>
    <property type="gene ID" value="L893_g5438"/>
</dbReference>
<sequence>MHHQWRHAKVVELLSYPGANDIISSQRTLQTPGPQLTKDHKDVVEVSGELVLQQNDLLQVYGLPETEGDHAEVVPCADLRERVLRGSVFIQDYLEYAFVTKGGQSILESFVIPVNYFLWST</sequence>
<reference evidence="2" key="1">
    <citation type="submission" date="2016-11" db="UniProtKB">
        <authorList>
            <consortium name="WormBaseParasite"/>
        </authorList>
    </citation>
    <scope>IDENTIFICATION</scope>
</reference>
<evidence type="ECO:0000313" key="2">
    <source>
        <dbReference type="WBParaSite" id="L893_g5438.t1"/>
    </source>
</evidence>
<protein>
    <submittedName>
        <fullName evidence="2">NTF2 domain-containing protein</fullName>
    </submittedName>
</protein>